<dbReference type="EC" id="3.4.-.-" evidence="5"/>
<dbReference type="Gene3D" id="3.40.50.10740">
    <property type="entry name" value="Class I glutamine amidotransferase-like"/>
    <property type="match status" value="1"/>
</dbReference>
<evidence type="ECO:0000313" key="6">
    <source>
        <dbReference type="Proteomes" id="UP001595478"/>
    </source>
</evidence>
<dbReference type="SUPFAM" id="SSF141986">
    <property type="entry name" value="LD-carboxypeptidase A C-terminal domain-like"/>
    <property type="match status" value="1"/>
</dbReference>
<dbReference type="CDD" id="cd07062">
    <property type="entry name" value="Peptidase_S66_mccF_like"/>
    <property type="match status" value="1"/>
</dbReference>
<evidence type="ECO:0000259" key="3">
    <source>
        <dbReference type="Pfam" id="PF02016"/>
    </source>
</evidence>
<dbReference type="Pfam" id="PF17676">
    <property type="entry name" value="Peptidase_S66C"/>
    <property type="match status" value="1"/>
</dbReference>
<dbReference type="Proteomes" id="UP001595478">
    <property type="component" value="Unassembled WGS sequence"/>
</dbReference>
<dbReference type="InterPro" id="IPR029062">
    <property type="entry name" value="Class_I_gatase-like"/>
</dbReference>
<organism evidence="5 6">
    <name type="scientific">Agaribacter flavus</name>
    <dbReference type="NCBI Taxonomy" id="1902781"/>
    <lineage>
        <taxon>Bacteria</taxon>
        <taxon>Pseudomonadati</taxon>
        <taxon>Pseudomonadota</taxon>
        <taxon>Gammaproteobacteria</taxon>
        <taxon>Alteromonadales</taxon>
        <taxon>Alteromonadaceae</taxon>
        <taxon>Agaribacter</taxon>
    </lineage>
</organism>
<dbReference type="InterPro" id="IPR040449">
    <property type="entry name" value="Peptidase_S66_N"/>
</dbReference>
<sequence>MIKPPKLHRGDTLAIISLSWGGAGLFPHRYQTGKRQLSETFGVNVIETPHALKSPEWIYQHPQARADDLHNALRDPSIKGIVSSIGGDDSIRLLNYIDFDIIKTHPKIFIGFSDSTVMHFCFYHAGVTSFYGTSLMVGFAENQGIHQYQIDDINASLFSNNSRGQIEENQQGWTSELLDWGDPKLQEQKRTLQKNSGWRFLQGRDKVSGHLLGGCVEVLEMLKGTKLWPNVADWEDKILFLEMSEEMMPPSYLKWVLRNYAALGILNRIRGLLFGRPYHNKFWQQYDDVILMVLREENLTDLAVVSGMDFGHTCPTFSLPLGAHAEINPAEKVFSLLEAGVC</sequence>
<comment type="caution">
    <text evidence="5">The sequence shown here is derived from an EMBL/GenBank/DDBJ whole genome shotgun (WGS) entry which is preliminary data.</text>
</comment>
<dbReference type="SUPFAM" id="SSF52317">
    <property type="entry name" value="Class I glutamine amidotransferase-like"/>
    <property type="match status" value="1"/>
</dbReference>
<proteinExistence type="inferred from homology"/>
<dbReference type="PIRSF" id="PIRSF028757">
    <property type="entry name" value="LD-carboxypeptidase"/>
    <property type="match status" value="1"/>
</dbReference>
<feature type="domain" description="LD-carboxypeptidase C-terminal" evidence="4">
    <location>
        <begin position="208"/>
        <end position="327"/>
    </location>
</feature>
<keyword evidence="2 5" id="KW-0378">Hydrolase</keyword>
<dbReference type="InterPro" id="IPR027478">
    <property type="entry name" value="LdcA_N"/>
</dbReference>
<dbReference type="Pfam" id="PF02016">
    <property type="entry name" value="Peptidase_S66"/>
    <property type="match status" value="1"/>
</dbReference>
<dbReference type="Gene3D" id="3.50.30.60">
    <property type="entry name" value="LD-carboxypeptidase A C-terminal domain-like"/>
    <property type="match status" value="1"/>
</dbReference>
<gene>
    <name evidence="5" type="ORF">ACFOHL_02180</name>
</gene>
<dbReference type="PANTHER" id="PTHR30237">
    <property type="entry name" value="MURAMOYLTETRAPEPTIDE CARBOXYPEPTIDASE"/>
    <property type="match status" value="1"/>
</dbReference>
<feature type="domain" description="LD-carboxypeptidase N-terminal" evidence="3">
    <location>
        <begin position="14"/>
        <end position="132"/>
    </location>
</feature>
<evidence type="ECO:0000259" key="4">
    <source>
        <dbReference type="Pfam" id="PF17676"/>
    </source>
</evidence>
<evidence type="ECO:0000256" key="1">
    <source>
        <dbReference type="ARBA" id="ARBA00010233"/>
    </source>
</evidence>
<dbReference type="InterPro" id="IPR040921">
    <property type="entry name" value="Peptidase_S66C"/>
</dbReference>
<dbReference type="InterPro" id="IPR027461">
    <property type="entry name" value="Carboxypeptidase_A_C_sf"/>
</dbReference>
<reference evidence="6" key="1">
    <citation type="journal article" date="2019" name="Int. J. Syst. Evol. Microbiol.">
        <title>The Global Catalogue of Microorganisms (GCM) 10K type strain sequencing project: providing services to taxonomists for standard genome sequencing and annotation.</title>
        <authorList>
            <consortium name="The Broad Institute Genomics Platform"/>
            <consortium name="The Broad Institute Genome Sequencing Center for Infectious Disease"/>
            <person name="Wu L."/>
            <person name="Ma J."/>
        </authorList>
    </citation>
    <scope>NUCLEOTIDE SEQUENCE [LARGE SCALE GENOMIC DNA]</scope>
    <source>
        <strain evidence="6">KCTC 52473</strain>
    </source>
</reference>
<keyword evidence="6" id="KW-1185">Reference proteome</keyword>
<evidence type="ECO:0000256" key="2">
    <source>
        <dbReference type="ARBA" id="ARBA00022801"/>
    </source>
</evidence>
<protein>
    <submittedName>
        <fullName evidence="5">S66 peptidase family protein</fullName>
        <ecNumber evidence="5">3.4.-.-</ecNumber>
    </submittedName>
</protein>
<comment type="similarity">
    <text evidence="1">Belongs to the peptidase S66 family.</text>
</comment>
<dbReference type="PANTHER" id="PTHR30237:SF4">
    <property type="entry name" value="LD-CARBOXYPEPTIDASE C-TERMINAL DOMAIN-CONTAINING PROTEIN"/>
    <property type="match status" value="1"/>
</dbReference>
<dbReference type="EMBL" id="JBHRSW010000004">
    <property type="protein sequence ID" value="MFC3120418.1"/>
    <property type="molecule type" value="Genomic_DNA"/>
</dbReference>
<evidence type="ECO:0000313" key="5">
    <source>
        <dbReference type="EMBL" id="MFC3120418.1"/>
    </source>
</evidence>
<dbReference type="InterPro" id="IPR003507">
    <property type="entry name" value="S66_fam"/>
</dbReference>
<accession>A0ABV7FKY1</accession>
<dbReference type="GO" id="GO:0016787">
    <property type="term" value="F:hydrolase activity"/>
    <property type="evidence" value="ECO:0007669"/>
    <property type="project" value="UniProtKB-KW"/>
</dbReference>
<name>A0ABV7FKY1_9ALTE</name>
<dbReference type="RefSeq" id="WP_376918553.1">
    <property type="nucleotide sequence ID" value="NZ_JBHRSW010000004.1"/>
</dbReference>